<reference evidence="1" key="2">
    <citation type="submission" date="2022-06" db="UniProtKB">
        <authorList>
            <consortium name="EnsemblMetazoa"/>
        </authorList>
    </citation>
    <scope>IDENTIFICATION</scope>
    <source>
        <strain evidence="1">PS312</strain>
    </source>
</reference>
<dbReference type="AlphaFoldDB" id="A0A2A6CY43"/>
<proteinExistence type="predicted"/>
<dbReference type="EnsemblMetazoa" id="PPA44166.1">
    <property type="protein sequence ID" value="PPA44166.1"/>
    <property type="gene ID" value="WBGene00282535"/>
</dbReference>
<accession>A0A8R1V2G4</accession>
<evidence type="ECO:0000313" key="1">
    <source>
        <dbReference type="EnsemblMetazoa" id="PPA44166.1"/>
    </source>
</evidence>
<protein>
    <submittedName>
        <fullName evidence="1">Uncharacterized protein</fullName>
    </submittedName>
</protein>
<name>A0A2A6CY43_PRIPA</name>
<dbReference type="Proteomes" id="UP000005239">
    <property type="component" value="Unassembled WGS sequence"/>
</dbReference>
<accession>A0A2A6CY43</accession>
<organism evidence="1 2">
    <name type="scientific">Pristionchus pacificus</name>
    <name type="common">Parasitic nematode worm</name>
    <dbReference type="NCBI Taxonomy" id="54126"/>
    <lineage>
        <taxon>Eukaryota</taxon>
        <taxon>Metazoa</taxon>
        <taxon>Ecdysozoa</taxon>
        <taxon>Nematoda</taxon>
        <taxon>Chromadorea</taxon>
        <taxon>Rhabditida</taxon>
        <taxon>Rhabditina</taxon>
        <taxon>Diplogasteromorpha</taxon>
        <taxon>Diplogasteroidea</taxon>
        <taxon>Neodiplogasteridae</taxon>
        <taxon>Pristionchus</taxon>
    </lineage>
</organism>
<keyword evidence="2" id="KW-1185">Reference proteome</keyword>
<evidence type="ECO:0000313" key="2">
    <source>
        <dbReference type="Proteomes" id="UP000005239"/>
    </source>
</evidence>
<gene>
    <name evidence="1" type="primary">WBGene00282535</name>
</gene>
<reference evidence="2" key="1">
    <citation type="journal article" date="2008" name="Nat. Genet.">
        <title>The Pristionchus pacificus genome provides a unique perspective on nematode lifestyle and parasitism.</title>
        <authorList>
            <person name="Dieterich C."/>
            <person name="Clifton S.W."/>
            <person name="Schuster L.N."/>
            <person name="Chinwalla A."/>
            <person name="Delehaunty K."/>
            <person name="Dinkelacker I."/>
            <person name="Fulton L."/>
            <person name="Fulton R."/>
            <person name="Godfrey J."/>
            <person name="Minx P."/>
            <person name="Mitreva M."/>
            <person name="Roeseler W."/>
            <person name="Tian H."/>
            <person name="Witte H."/>
            <person name="Yang S.P."/>
            <person name="Wilson R.K."/>
            <person name="Sommer R.J."/>
        </authorList>
    </citation>
    <scope>NUCLEOTIDE SEQUENCE [LARGE SCALE GENOMIC DNA]</scope>
    <source>
        <strain evidence="2">PS312</strain>
    </source>
</reference>
<sequence length="64" mass="6451">MTRYQRVVVGAAVGAAVGATVVVSGGGTVVESAPQATPQHPTIRIKISMLADTAHVSSRAASYT</sequence>